<name>A0A3A4QWE7_9BACT</name>
<proteinExistence type="inferred from homology"/>
<dbReference type="Pfam" id="PF00535">
    <property type="entry name" value="Glycos_transf_2"/>
    <property type="match status" value="1"/>
</dbReference>
<sequence length="211" mass="23715">MTTPRVSVIMPVYNAEKYLHYAIESILSQTFTDFELLILNDGSKDSTASIIDSFSKKDNRIKTMNRPNKGLTISLIELIKHAKGIYLARHDADDTSHPQRFEKQISFLDTHPDISLVGSFASKIDHQGNPTGKLGFASSPGQISRLYARHNLFVHGSIMMRKEAYLEAGGYRPAFLFAQDYDLTSRLVFHGKGANIPEPLYNLREHEGTLS</sequence>
<evidence type="ECO:0000313" key="6">
    <source>
        <dbReference type="Proteomes" id="UP000266426"/>
    </source>
</evidence>
<dbReference type="Proteomes" id="UP000266426">
    <property type="component" value="Unassembled WGS sequence"/>
</dbReference>
<dbReference type="InterPro" id="IPR050834">
    <property type="entry name" value="Glycosyltransf_2"/>
</dbReference>
<dbReference type="InterPro" id="IPR029044">
    <property type="entry name" value="Nucleotide-diphossugar_trans"/>
</dbReference>
<gene>
    <name evidence="5" type="ORF">C4541_12135</name>
</gene>
<dbReference type="Gene3D" id="3.90.550.10">
    <property type="entry name" value="Spore Coat Polysaccharide Biosynthesis Protein SpsA, Chain A"/>
    <property type="match status" value="1"/>
</dbReference>
<feature type="non-terminal residue" evidence="5">
    <location>
        <position position="211"/>
    </location>
</feature>
<dbReference type="GO" id="GO:0016757">
    <property type="term" value="F:glycosyltransferase activity"/>
    <property type="evidence" value="ECO:0007669"/>
    <property type="project" value="UniProtKB-KW"/>
</dbReference>
<feature type="domain" description="Glycosyltransferase 2-like" evidence="4">
    <location>
        <begin position="7"/>
        <end position="163"/>
    </location>
</feature>
<dbReference type="InterPro" id="IPR001173">
    <property type="entry name" value="Glyco_trans_2-like"/>
</dbReference>
<dbReference type="PANTHER" id="PTHR43685">
    <property type="entry name" value="GLYCOSYLTRANSFERASE"/>
    <property type="match status" value="1"/>
</dbReference>
<evidence type="ECO:0000313" key="5">
    <source>
        <dbReference type="EMBL" id="RJP56603.1"/>
    </source>
</evidence>
<evidence type="ECO:0000256" key="1">
    <source>
        <dbReference type="ARBA" id="ARBA00006739"/>
    </source>
</evidence>
<evidence type="ECO:0000256" key="2">
    <source>
        <dbReference type="ARBA" id="ARBA00022676"/>
    </source>
</evidence>
<organism evidence="5 6">
    <name type="scientific">Candidatus Auribacter fodinae</name>
    <dbReference type="NCBI Taxonomy" id="2093366"/>
    <lineage>
        <taxon>Bacteria</taxon>
        <taxon>Pseudomonadati</taxon>
        <taxon>Candidatus Auribacterota</taxon>
        <taxon>Candidatus Auribacteria</taxon>
        <taxon>Candidatus Auribacterales</taxon>
        <taxon>Candidatus Auribacteraceae</taxon>
        <taxon>Candidatus Auribacter</taxon>
    </lineage>
</organism>
<comment type="similarity">
    <text evidence="1">Belongs to the glycosyltransferase 2 family.</text>
</comment>
<accession>A0A3A4QWE7</accession>
<dbReference type="AlphaFoldDB" id="A0A3A4QWE7"/>
<dbReference type="PANTHER" id="PTHR43685:SF5">
    <property type="entry name" value="GLYCOSYLTRANSFERASE EPSE-RELATED"/>
    <property type="match status" value="1"/>
</dbReference>
<protein>
    <submittedName>
        <fullName evidence="5">Glycosyltransferase</fullName>
    </submittedName>
</protein>
<keyword evidence="2" id="KW-0328">Glycosyltransferase</keyword>
<evidence type="ECO:0000259" key="4">
    <source>
        <dbReference type="Pfam" id="PF00535"/>
    </source>
</evidence>
<keyword evidence="3 5" id="KW-0808">Transferase</keyword>
<evidence type="ECO:0000256" key="3">
    <source>
        <dbReference type="ARBA" id="ARBA00022679"/>
    </source>
</evidence>
<dbReference type="EMBL" id="QZJZ01000093">
    <property type="protein sequence ID" value="RJP56603.1"/>
    <property type="molecule type" value="Genomic_DNA"/>
</dbReference>
<comment type="caution">
    <text evidence="5">The sequence shown here is derived from an EMBL/GenBank/DDBJ whole genome shotgun (WGS) entry which is preliminary data.</text>
</comment>
<reference evidence="5 6" key="1">
    <citation type="journal article" date="2017" name="ISME J.">
        <title>Energy and carbon metabolisms in a deep terrestrial subsurface fluid microbial community.</title>
        <authorList>
            <person name="Momper L."/>
            <person name="Jungbluth S.P."/>
            <person name="Lee M.D."/>
            <person name="Amend J.P."/>
        </authorList>
    </citation>
    <scope>NUCLEOTIDE SEQUENCE [LARGE SCALE GENOMIC DNA]</scope>
    <source>
        <strain evidence="5">SURF_26</strain>
    </source>
</reference>
<dbReference type="SUPFAM" id="SSF53448">
    <property type="entry name" value="Nucleotide-diphospho-sugar transferases"/>
    <property type="match status" value="1"/>
</dbReference>